<name>A0ACB7WXW1_9ERIC</name>
<proteinExistence type="predicted"/>
<keyword evidence="2" id="KW-1185">Reference proteome</keyword>
<comment type="caution">
    <text evidence="1">The sequence shown here is derived from an EMBL/GenBank/DDBJ whole genome shotgun (WGS) entry which is preliminary data.</text>
</comment>
<accession>A0ACB7WXW1</accession>
<dbReference type="Proteomes" id="UP000828048">
    <property type="component" value="Chromosome 2"/>
</dbReference>
<sequence>MVLQILNQIPHEFAEVDDPSGRYGRYDGILGKGASKTIYRAFDEYDGLGAKLHNFLQIPEETSILCLKCSLLLPLREKKPDASSAGSPPQAKVKKMSLIRRGSRRREYMKLGSFGAAEFRRIDACRFLVAEPMLCMWTGGE</sequence>
<gene>
    <name evidence="1" type="ORF">Vadar_002851</name>
</gene>
<organism evidence="1 2">
    <name type="scientific">Vaccinium darrowii</name>
    <dbReference type="NCBI Taxonomy" id="229202"/>
    <lineage>
        <taxon>Eukaryota</taxon>
        <taxon>Viridiplantae</taxon>
        <taxon>Streptophyta</taxon>
        <taxon>Embryophyta</taxon>
        <taxon>Tracheophyta</taxon>
        <taxon>Spermatophyta</taxon>
        <taxon>Magnoliopsida</taxon>
        <taxon>eudicotyledons</taxon>
        <taxon>Gunneridae</taxon>
        <taxon>Pentapetalae</taxon>
        <taxon>asterids</taxon>
        <taxon>Ericales</taxon>
        <taxon>Ericaceae</taxon>
        <taxon>Vaccinioideae</taxon>
        <taxon>Vaccinieae</taxon>
        <taxon>Vaccinium</taxon>
    </lineage>
</organism>
<evidence type="ECO:0000313" key="2">
    <source>
        <dbReference type="Proteomes" id="UP000828048"/>
    </source>
</evidence>
<reference evidence="1 2" key="1">
    <citation type="journal article" date="2021" name="Hortic Res">
        <title>High-quality reference genome and annotation aids understanding of berry development for evergreen blueberry (Vaccinium darrowii).</title>
        <authorList>
            <person name="Yu J."/>
            <person name="Hulse-Kemp A.M."/>
            <person name="Babiker E."/>
            <person name="Staton M."/>
        </authorList>
    </citation>
    <scope>NUCLEOTIDE SEQUENCE [LARGE SCALE GENOMIC DNA]</scope>
    <source>
        <strain evidence="2">cv. NJ 8807/NJ 8810</strain>
        <tissue evidence="1">Young leaf</tissue>
    </source>
</reference>
<protein>
    <submittedName>
        <fullName evidence="1">Uncharacterized protein</fullName>
    </submittedName>
</protein>
<evidence type="ECO:0000313" key="1">
    <source>
        <dbReference type="EMBL" id="KAH7833070.1"/>
    </source>
</evidence>
<dbReference type="EMBL" id="CM037152">
    <property type="protein sequence ID" value="KAH7833070.1"/>
    <property type="molecule type" value="Genomic_DNA"/>
</dbReference>